<keyword evidence="11" id="KW-0408">Iron</keyword>
<dbReference type="Pfam" id="PF04055">
    <property type="entry name" value="Radical_SAM"/>
    <property type="match status" value="1"/>
</dbReference>
<dbReference type="InterPro" id="IPR058240">
    <property type="entry name" value="rSAM_sf"/>
</dbReference>
<keyword evidence="9" id="KW-0479">Metal-binding</keyword>
<dbReference type="InterPro" id="IPR003739">
    <property type="entry name" value="Lys_aminomutase/Glu_NH3_mut"/>
</dbReference>
<evidence type="ECO:0000256" key="8">
    <source>
        <dbReference type="ARBA" id="ARBA00022691"/>
    </source>
</evidence>
<dbReference type="Pfam" id="PF12544">
    <property type="entry name" value="LAM_C"/>
    <property type="match status" value="1"/>
</dbReference>
<feature type="compositionally biased region" description="Polar residues" evidence="14">
    <location>
        <begin position="384"/>
        <end position="394"/>
    </location>
</feature>
<feature type="region of interest" description="Disordered" evidence="14">
    <location>
        <begin position="363"/>
        <end position="406"/>
    </location>
</feature>
<dbReference type="Gene3D" id="6.10.140.1170">
    <property type="match status" value="1"/>
</dbReference>
<keyword evidence="10" id="KW-0663">Pyridoxal phosphate</keyword>
<evidence type="ECO:0000256" key="11">
    <source>
        <dbReference type="ARBA" id="ARBA00023004"/>
    </source>
</evidence>
<evidence type="ECO:0000256" key="12">
    <source>
        <dbReference type="ARBA" id="ARBA00023014"/>
    </source>
</evidence>
<dbReference type="SFLD" id="SFLDG01070">
    <property type="entry name" value="PLP-dependent"/>
    <property type="match status" value="1"/>
</dbReference>
<evidence type="ECO:0000256" key="7">
    <source>
        <dbReference type="ARBA" id="ARBA00022485"/>
    </source>
</evidence>
<sequence>MSDHVESPDEKAEPPDRTESWKDWRWQFRNRVRSAQDLARYTVVTPEMAQAIEACSHEFRFAVTPYYLSLIDWSDPDDPIRRQAIPNADELEDPLGGLDPLHEEDHSPVKGLVHMYPDRVAFLVTADCAIYCRHCTRKRFVGKGGKMTAADVDRAIEYIRQTPQIRDVLITGGDPLVASDAWLESLISRIRAIEHVDIIRIGTRMPVTMPQRITDELCQMLQRYHPIWVNTHFNHPRELTPEAAQAVDRLLRAGIPVGNQTVILKGVNDDPEVMRQLVHGLLKMRVRPYYLYQCDLLRGTAHFRTPVEKGLEIIQALQGWTTGFGIPTYVVDTPIGKIPVMPQNLVERGDGYVVLRNYEGRTVRVPNPSPDGPSHEAMPVVQGQGVTTSHSNGYGVSGPPETPTSA</sequence>
<dbReference type="SFLD" id="SFLDF00283">
    <property type="entry name" value="L-lysine_2_3-aminomutase_(LAM"/>
    <property type="match status" value="1"/>
</dbReference>
<dbReference type="InterPro" id="IPR013785">
    <property type="entry name" value="Aldolase_TIM"/>
</dbReference>
<comment type="catalytic activity">
    <reaction evidence="1">
        <text>L-lysine = (3S)-3,6-diaminohexanoate</text>
        <dbReference type="Rhea" id="RHEA:19177"/>
        <dbReference type="ChEBI" id="CHEBI:32551"/>
        <dbReference type="ChEBI" id="CHEBI:57434"/>
        <dbReference type="EC" id="5.4.3.2"/>
    </reaction>
</comment>
<evidence type="ECO:0000256" key="10">
    <source>
        <dbReference type="ARBA" id="ARBA00022898"/>
    </source>
</evidence>
<comment type="cofactor">
    <cofactor evidence="2">
        <name>pyridoxal 5'-phosphate</name>
        <dbReference type="ChEBI" id="CHEBI:597326"/>
    </cofactor>
</comment>
<keyword evidence="13" id="KW-0413">Isomerase</keyword>
<evidence type="ECO:0000256" key="4">
    <source>
        <dbReference type="ARBA" id="ARBA00008703"/>
    </source>
</evidence>
<evidence type="ECO:0000259" key="15">
    <source>
        <dbReference type="PROSITE" id="PS51918"/>
    </source>
</evidence>
<dbReference type="PIRSF" id="PIRSF004911">
    <property type="entry name" value="DUF160"/>
    <property type="match status" value="1"/>
</dbReference>
<keyword evidence="8" id="KW-0949">S-adenosyl-L-methionine</keyword>
<evidence type="ECO:0000256" key="1">
    <source>
        <dbReference type="ARBA" id="ARBA00000911"/>
    </source>
</evidence>
<evidence type="ECO:0000256" key="13">
    <source>
        <dbReference type="ARBA" id="ARBA00023235"/>
    </source>
</evidence>
<dbReference type="EMBL" id="CP141614">
    <property type="protein sequence ID" value="WRP14776.1"/>
    <property type="molecule type" value="Genomic_DNA"/>
</dbReference>
<evidence type="ECO:0000256" key="5">
    <source>
        <dbReference type="ARBA" id="ARBA00012144"/>
    </source>
</evidence>
<evidence type="ECO:0000256" key="3">
    <source>
        <dbReference type="ARBA" id="ARBA00001966"/>
    </source>
</evidence>
<dbReference type="Gene3D" id="3.20.20.70">
    <property type="entry name" value="Aldolase class I"/>
    <property type="match status" value="1"/>
</dbReference>
<dbReference type="CDD" id="cd01335">
    <property type="entry name" value="Radical_SAM"/>
    <property type="match status" value="1"/>
</dbReference>
<dbReference type="InterPro" id="IPR025895">
    <property type="entry name" value="LAM_C_dom"/>
</dbReference>
<protein>
    <recommendedName>
        <fullName evidence="6">L-lysine 2,3-aminomutase</fullName>
        <ecNumber evidence="5">5.4.3.2</ecNumber>
    </recommendedName>
</protein>
<dbReference type="PANTHER" id="PTHR30538:SF1">
    <property type="entry name" value="L-LYSINE 2,3-AMINOMUTASE"/>
    <property type="match status" value="1"/>
</dbReference>
<evidence type="ECO:0000313" key="16">
    <source>
        <dbReference type="EMBL" id="WRP14776.1"/>
    </source>
</evidence>
<dbReference type="SUPFAM" id="SSF102114">
    <property type="entry name" value="Radical SAM enzymes"/>
    <property type="match status" value="1"/>
</dbReference>
<feature type="domain" description="Radical SAM core" evidence="15">
    <location>
        <begin position="114"/>
        <end position="327"/>
    </location>
</feature>
<dbReference type="Proteomes" id="UP001333102">
    <property type="component" value="Chromosome"/>
</dbReference>
<organism evidence="16 17">
    <name type="scientific">Geochorda subterranea</name>
    <dbReference type="NCBI Taxonomy" id="3109564"/>
    <lineage>
        <taxon>Bacteria</taxon>
        <taxon>Bacillati</taxon>
        <taxon>Bacillota</taxon>
        <taxon>Limnochordia</taxon>
        <taxon>Limnochordales</taxon>
        <taxon>Geochordaceae</taxon>
        <taxon>Geochorda</taxon>
    </lineage>
</organism>
<dbReference type="RefSeq" id="WP_324669152.1">
    <property type="nucleotide sequence ID" value="NZ_CP141614.1"/>
</dbReference>
<comment type="cofactor">
    <cofactor evidence="3">
        <name>[4Fe-4S] cluster</name>
        <dbReference type="ChEBI" id="CHEBI:49883"/>
    </cofactor>
</comment>
<dbReference type="InterPro" id="IPR007197">
    <property type="entry name" value="rSAM"/>
</dbReference>
<dbReference type="SFLD" id="SFLDS00029">
    <property type="entry name" value="Radical_SAM"/>
    <property type="match status" value="1"/>
</dbReference>
<name>A0ABZ1BQR9_9FIRM</name>
<dbReference type="PROSITE" id="PS51918">
    <property type="entry name" value="RADICAL_SAM"/>
    <property type="match status" value="1"/>
</dbReference>
<evidence type="ECO:0000256" key="6">
    <source>
        <dbReference type="ARBA" id="ARBA00022363"/>
    </source>
</evidence>
<reference evidence="17" key="1">
    <citation type="submission" date="2023-12" db="EMBL/GenBank/DDBJ databases">
        <title>Novel isolates from deep terrestrial aquifers shed light on the physiology and ecology of the class Limnochordia.</title>
        <authorList>
            <person name="Karnachuk O.V."/>
            <person name="Lukina A.P."/>
            <person name="Avakyan M.R."/>
            <person name="Kadnikov V."/>
            <person name="Begmatov S."/>
            <person name="Beletsky A.V."/>
            <person name="Mardanov A.V."/>
            <person name="Ravin N.V."/>
        </authorList>
    </citation>
    <scope>NUCLEOTIDE SEQUENCE [LARGE SCALE GENOMIC DNA]</scope>
    <source>
        <strain evidence="17">LN</strain>
    </source>
</reference>
<proteinExistence type="inferred from homology"/>
<dbReference type="NCBIfam" id="TIGR00238">
    <property type="entry name" value="KamA family radical SAM protein"/>
    <property type="match status" value="1"/>
</dbReference>
<keyword evidence="7" id="KW-0004">4Fe-4S</keyword>
<evidence type="ECO:0000256" key="2">
    <source>
        <dbReference type="ARBA" id="ARBA00001933"/>
    </source>
</evidence>
<keyword evidence="17" id="KW-1185">Reference proteome</keyword>
<dbReference type="PANTHER" id="PTHR30538">
    <property type="entry name" value="LYSINE 2,3-AMINOMUTASE-RELATED"/>
    <property type="match status" value="1"/>
</dbReference>
<evidence type="ECO:0000256" key="9">
    <source>
        <dbReference type="ARBA" id="ARBA00022723"/>
    </source>
</evidence>
<accession>A0ABZ1BQR9</accession>
<comment type="similarity">
    <text evidence="4">Belongs to the radical SAM superfamily. KamA family.</text>
</comment>
<dbReference type="EC" id="5.4.3.2" evidence="5"/>
<dbReference type="InterPro" id="IPR022459">
    <property type="entry name" value="Lysine_aminomutase"/>
</dbReference>
<evidence type="ECO:0000256" key="14">
    <source>
        <dbReference type="SAM" id="MobiDB-lite"/>
    </source>
</evidence>
<keyword evidence="12" id="KW-0411">Iron-sulfur</keyword>
<gene>
    <name evidence="16" type="ORF">VLY81_00990</name>
</gene>
<evidence type="ECO:0000313" key="17">
    <source>
        <dbReference type="Proteomes" id="UP001333102"/>
    </source>
</evidence>